<dbReference type="InterPro" id="IPR019060">
    <property type="entry name" value="DUF2382"/>
</dbReference>
<evidence type="ECO:0000259" key="1">
    <source>
        <dbReference type="Pfam" id="PF09557"/>
    </source>
</evidence>
<dbReference type="Proteomes" id="UP000075502">
    <property type="component" value="Unassembled WGS sequence"/>
</dbReference>
<evidence type="ECO:0000313" key="4">
    <source>
        <dbReference type="Proteomes" id="UP000075502"/>
    </source>
</evidence>
<dbReference type="Proteomes" id="UP000075604">
    <property type="component" value="Unassembled WGS sequence"/>
</dbReference>
<reference evidence="4 5" key="1">
    <citation type="submission" date="2014-02" db="EMBL/GenBank/DDBJ databases">
        <title>The small core and large imbalanced accessory genome model reveals a collaborative survival strategy of Sorangium cellulosum strains in nature.</title>
        <authorList>
            <person name="Han K."/>
            <person name="Peng R."/>
            <person name="Blom J."/>
            <person name="Li Y.-Z."/>
        </authorList>
    </citation>
    <scope>NUCLEOTIDE SEQUENCE [LARGE SCALE GENOMIC DNA]</scope>
    <source>
        <strain evidence="3 4">So0007-03</strain>
        <strain evidence="2 5">So0157-18</strain>
    </source>
</reference>
<gene>
    <name evidence="2" type="ORF">BE04_39655</name>
    <name evidence="3" type="ORF">BE21_03600</name>
</gene>
<sequence length="145" mass="16626">MQDSSSSQEPADRSAEITDELIVPVVAQELEVKKRTVESGRVRITKQVHERVEAVEEPLVSERVVVERVAIDRVVTKPPATRQEGDTLIVPVVEEVLFVEKRLVLKEELRITRVRSVEMSSPERVTLRREDVRVERLPPRDRDGK</sequence>
<evidence type="ECO:0000313" key="5">
    <source>
        <dbReference type="Proteomes" id="UP000075604"/>
    </source>
</evidence>
<evidence type="ECO:0000313" key="3">
    <source>
        <dbReference type="EMBL" id="KYG05785.1"/>
    </source>
</evidence>
<name>A0A150PH70_SORCE</name>
<dbReference type="AlphaFoldDB" id="A0A150PH70"/>
<organism evidence="2 5">
    <name type="scientific">Sorangium cellulosum</name>
    <name type="common">Polyangium cellulosum</name>
    <dbReference type="NCBI Taxonomy" id="56"/>
    <lineage>
        <taxon>Bacteria</taxon>
        <taxon>Pseudomonadati</taxon>
        <taxon>Myxococcota</taxon>
        <taxon>Polyangia</taxon>
        <taxon>Polyangiales</taxon>
        <taxon>Polyangiaceae</taxon>
        <taxon>Sorangium</taxon>
    </lineage>
</organism>
<comment type="caution">
    <text evidence="2">The sequence shown here is derived from an EMBL/GenBank/DDBJ whole genome shotgun (WGS) entry which is preliminary data.</text>
</comment>
<evidence type="ECO:0000313" key="2">
    <source>
        <dbReference type="EMBL" id="KYF55025.1"/>
    </source>
</evidence>
<proteinExistence type="predicted"/>
<dbReference type="EMBL" id="JEME01001899">
    <property type="protein sequence ID" value="KYG05785.1"/>
    <property type="molecule type" value="Genomic_DNA"/>
</dbReference>
<protein>
    <recommendedName>
        <fullName evidence="1">DUF2382 domain-containing protein</fullName>
    </recommendedName>
</protein>
<accession>A0A150PH70</accession>
<dbReference type="Pfam" id="PF09557">
    <property type="entry name" value="DUF2382"/>
    <property type="match status" value="1"/>
</dbReference>
<dbReference type="EMBL" id="JELX01002548">
    <property type="protein sequence ID" value="KYF55025.1"/>
    <property type="molecule type" value="Genomic_DNA"/>
</dbReference>
<feature type="domain" description="DUF2382" evidence="1">
    <location>
        <begin position="28"/>
        <end position="134"/>
    </location>
</feature>